<geneLocation type="plasmid" evidence="2 3">
    <name>AZO_p3</name>
</geneLocation>
<organism evidence="2 3">
    <name type="scientific">Azospirillum lipoferum (strain 4B)</name>
    <dbReference type="NCBI Taxonomy" id="862719"/>
    <lineage>
        <taxon>Bacteria</taxon>
        <taxon>Pseudomonadati</taxon>
        <taxon>Pseudomonadota</taxon>
        <taxon>Alphaproteobacteria</taxon>
        <taxon>Rhodospirillales</taxon>
        <taxon>Azospirillaceae</taxon>
        <taxon>Azospirillum</taxon>
    </lineage>
</organism>
<feature type="domain" description="DUF4145" evidence="1">
    <location>
        <begin position="48"/>
        <end position="130"/>
    </location>
</feature>
<dbReference type="InterPro" id="IPR025285">
    <property type="entry name" value="DUF4145"/>
</dbReference>
<dbReference type="Proteomes" id="UP000005667">
    <property type="component" value="Plasmid AZO_p3"/>
</dbReference>
<dbReference type="AlphaFoldDB" id="G7ZFE4"/>
<dbReference type="HOGENOM" id="CLU_1891889_0_0_5"/>
<dbReference type="EMBL" id="FQ311871">
    <property type="protein sequence ID" value="CBS90235.1"/>
    <property type="molecule type" value="Genomic_DNA"/>
</dbReference>
<evidence type="ECO:0000313" key="3">
    <source>
        <dbReference type="Proteomes" id="UP000005667"/>
    </source>
</evidence>
<keyword evidence="3" id="KW-1185">Reference proteome</keyword>
<gene>
    <name evidence="2" type="ordered locus">AZOLI_p30413</name>
</gene>
<evidence type="ECO:0000313" key="2">
    <source>
        <dbReference type="EMBL" id="CBS90235.1"/>
    </source>
</evidence>
<keyword evidence="2" id="KW-0614">Plasmid</keyword>
<dbReference type="OrthoDB" id="1417974at2"/>
<evidence type="ECO:0000259" key="1">
    <source>
        <dbReference type="Pfam" id="PF13643"/>
    </source>
</evidence>
<name>G7ZFE4_AZOL4</name>
<dbReference type="Pfam" id="PF13643">
    <property type="entry name" value="DUF4145"/>
    <property type="match status" value="1"/>
</dbReference>
<protein>
    <recommendedName>
        <fullName evidence="1">DUF4145 domain-containing protein</fullName>
    </recommendedName>
</protein>
<accession>G7ZFE4</accession>
<dbReference type="KEGG" id="ali:AZOLI_p30413"/>
<proteinExistence type="predicted"/>
<reference evidence="3" key="1">
    <citation type="journal article" date="2011" name="PLoS Genet.">
        <title>Azospirillum genomes reveal transition of bacteria from aquatic to terrestrial environments.</title>
        <authorList>
            <person name="Wisniewski-Dye F."/>
            <person name="Borziak K."/>
            <person name="Khalsa-Moyers G."/>
            <person name="Alexandre G."/>
            <person name="Sukharnikov L.O."/>
            <person name="Wuichet K."/>
            <person name="Hurst G.B."/>
            <person name="McDonald W.H."/>
            <person name="Robertson J.S."/>
            <person name="Barbe V."/>
            <person name="Calteau A."/>
            <person name="Rouy Z."/>
            <person name="Mangenot S."/>
            <person name="Prigent-Combaret C."/>
            <person name="Normand P."/>
            <person name="Boyer M."/>
            <person name="Siguier P."/>
            <person name="Dessaux Y."/>
            <person name="Elmerich C."/>
            <person name="Condemine G."/>
            <person name="Krishnen G."/>
            <person name="Kennedy I."/>
            <person name="Paterson A.H."/>
            <person name="Gonzalez V."/>
            <person name="Mavingui P."/>
            <person name="Zhulin I.B."/>
        </authorList>
    </citation>
    <scope>NUCLEOTIDE SEQUENCE [LARGE SCALE GENOMIC DNA]</scope>
    <source>
        <strain evidence="3">4B</strain>
    </source>
</reference>
<sequence length="134" mass="15917">MTGQYWCQERFITLDREIWSMQLQKFCTLNLLKKFETEIPDNIQFNYEEAEKCLKVKAYTASVIMCRRTLESVCDHFEYKKGDLYFKLKELDDKHIIDKTISEWATMLRLEGNSAAHDIAESLTRKELSDFSLL</sequence>